<name>A0A6A5ZKS8_9PLEO</name>
<sequence>MRFRLLNLNVVILALSQIAHAIPAPRARDDSFENLRGLTRLQIDRSGKEGDPPDKYFHESVFHPHYDGRFANKVQSYNSRIHALTHLIRTYLSFTHSIGAETWIMHGSLLGWYWNRRIMPWDSDVDVQVSERSIQFLADYYNMTVHTFNVPSFSEEGNGEVDGNGEREGELESRNYMLEINPHWTNPSVEDTLNVIDARWIDLSTGLFIDITTLRRERTAEKEGLQGTMMCKDKHHYKADDVFPLRDSVFEGMPVKVPYAYGSLLEEEYGIDCLTNTLYEGHRFDPEALAWKRVTDHESPRTSPGWYPDRGRKPSRFRQSTKKPGLKDEGHAVPGSSLSF</sequence>
<dbReference type="EMBL" id="ML977315">
    <property type="protein sequence ID" value="KAF2119756.1"/>
    <property type="molecule type" value="Genomic_DNA"/>
</dbReference>
<keyword evidence="9" id="KW-1185">Reference proteome</keyword>
<keyword evidence="6" id="KW-0732">Signal</keyword>
<dbReference type="Pfam" id="PF04991">
    <property type="entry name" value="LicD"/>
    <property type="match status" value="2"/>
</dbReference>
<organism evidence="8 9">
    <name type="scientific">Lophiotrema nucula</name>
    <dbReference type="NCBI Taxonomy" id="690887"/>
    <lineage>
        <taxon>Eukaryota</taxon>
        <taxon>Fungi</taxon>
        <taxon>Dikarya</taxon>
        <taxon>Ascomycota</taxon>
        <taxon>Pezizomycotina</taxon>
        <taxon>Dothideomycetes</taxon>
        <taxon>Pleosporomycetidae</taxon>
        <taxon>Pleosporales</taxon>
        <taxon>Lophiotremataceae</taxon>
        <taxon>Lophiotrema</taxon>
    </lineage>
</organism>
<proteinExistence type="predicted"/>
<evidence type="ECO:0000313" key="8">
    <source>
        <dbReference type="EMBL" id="KAF2119756.1"/>
    </source>
</evidence>
<feature type="domain" description="LicD/FKTN/FKRP nucleotidyltransferase" evidence="7">
    <location>
        <begin position="229"/>
        <end position="270"/>
    </location>
</feature>
<dbReference type="OrthoDB" id="444255at2759"/>
<evidence type="ECO:0000313" key="9">
    <source>
        <dbReference type="Proteomes" id="UP000799770"/>
    </source>
</evidence>
<dbReference type="PANTHER" id="PTHR15407">
    <property type="entry name" value="FUKUTIN-RELATED"/>
    <property type="match status" value="1"/>
</dbReference>
<dbReference type="InterPro" id="IPR007074">
    <property type="entry name" value="LicD/FKTN/FKRP_NTP_transf"/>
</dbReference>
<feature type="region of interest" description="Disordered" evidence="5">
    <location>
        <begin position="295"/>
        <end position="340"/>
    </location>
</feature>
<evidence type="ECO:0000256" key="1">
    <source>
        <dbReference type="ARBA" id="ARBA00004167"/>
    </source>
</evidence>
<feature type="domain" description="LicD/FKTN/FKRP nucleotidyltransferase" evidence="7">
    <location>
        <begin position="99"/>
        <end position="218"/>
    </location>
</feature>
<keyword evidence="4" id="KW-0472">Membrane</keyword>
<dbReference type="InterPro" id="IPR009644">
    <property type="entry name" value="FKTN/MNN4/W02B3.4-1"/>
</dbReference>
<reference evidence="8" key="1">
    <citation type="journal article" date="2020" name="Stud. Mycol.">
        <title>101 Dothideomycetes genomes: a test case for predicting lifestyles and emergence of pathogens.</title>
        <authorList>
            <person name="Haridas S."/>
            <person name="Albert R."/>
            <person name="Binder M."/>
            <person name="Bloem J."/>
            <person name="Labutti K."/>
            <person name="Salamov A."/>
            <person name="Andreopoulos B."/>
            <person name="Baker S."/>
            <person name="Barry K."/>
            <person name="Bills G."/>
            <person name="Bluhm B."/>
            <person name="Cannon C."/>
            <person name="Castanera R."/>
            <person name="Culley D."/>
            <person name="Daum C."/>
            <person name="Ezra D."/>
            <person name="Gonzalez J."/>
            <person name="Henrissat B."/>
            <person name="Kuo A."/>
            <person name="Liang C."/>
            <person name="Lipzen A."/>
            <person name="Lutzoni F."/>
            <person name="Magnuson J."/>
            <person name="Mondo S."/>
            <person name="Nolan M."/>
            <person name="Ohm R."/>
            <person name="Pangilinan J."/>
            <person name="Park H.-J."/>
            <person name="Ramirez L."/>
            <person name="Alfaro M."/>
            <person name="Sun H."/>
            <person name="Tritt A."/>
            <person name="Yoshinaga Y."/>
            <person name="Zwiers L.-H."/>
            <person name="Turgeon B."/>
            <person name="Goodwin S."/>
            <person name="Spatafora J."/>
            <person name="Crous P."/>
            <person name="Grigoriev I."/>
        </authorList>
    </citation>
    <scope>NUCLEOTIDE SEQUENCE</scope>
    <source>
        <strain evidence="8">CBS 627.86</strain>
    </source>
</reference>
<dbReference type="Proteomes" id="UP000799770">
    <property type="component" value="Unassembled WGS sequence"/>
</dbReference>
<feature type="chain" id="PRO_5025663066" evidence="6">
    <location>
        <begin position="22"/>
        <end position="340"/>
    </location>
</feature>
<gene>
    <name evidence="8" type="ORF">BDV96DRAFT_642763</name>
</gene>
<dbReference type="PANTHER" id="PTHR15407:SF32">
    <property type="entry name" value="PROTEIN (MNN4), PUTATIVE (AFU_ORTHOLOGUE AFUA_1G03790)-RELATED"/>
    <property type="match status" value="1"/>
</dbReference>
<accession>A0A6A5ZKS8</accession>
<evidence type="ECO:0000256" key="2">
    <source>
        <dbReference type="ARBA" id="ARBA00022692"/>
    </source>
</evidence>
<keyword evidence="2" id="KW-0812">Transmembrane</keyword>
<evidence type="ECO:0000256" key="5">
    <source>
        <dbReference type="SAM" id="MobiDB-lite"/>
    </source>
</evidence>
<dbReference type="AlphaFoldDB" id="A0A6A5ZKS8"/>
<keyword evidence="3" id="KW-1133">Transmembrane helix</keyword>
<evidence type="ECO:0000256" key="3">
    <source>
        <dbReference type="ARBA" id="ARBA00022989"/>
    </source>
</evidence>
<evidence type="ECO:0000259" key="7">
    <source>
        <dbReference type="Pfam" id="PF04991"/>
    </source>
</evidence>
<feature type="signal peptide" evidence="6">
    <location>
        <begin position="1"/>
        <end position="21"/>
    </location>
</feature>
<dbReference type="GO" id="GO:0016020">
    <property type="term" value="C:membrane"/>
    <property type="evidence" value="ECO:0007669"/>
    <property type="project" value="UniProtKB-SubCell"/>
</dbReference>
<evidence type="ECO:0000256" key="4">
    <source>
        <dbReference type="ARBA" id="ARBA00023136"/>
    </source>
</evidence>
<dbReference type="GO" id="GO:0009100">
    <property type="term" value="P:glycoprotein metabolic process"/>
    <property type="evidence" value="ECO:0007669"/>
    <property type="project" value="UniProtKB-ARBA"/>
</dbReference>
<protein>
    <submittedName>
        <fullName evidence="8">LicD family-domain-containing protein</fullName>
    </submittedName>
</protein>
<evidence type="ECO:0000256" key="6">
    <source>
        <dbReference type="SAM" id="SignalP"/>
    </source>
</evidence>
<comment type="subcellular location">
    <subcellularLocation>
        <location evidence="1">Membrane</location>
        <topology evidence="1">Single-pass membrane protein</topology>
    </subcellularLocation>
</comment>